<reference evidence="1" key="1">
    <citation type="submission" date="2014-09" db="EMBL/GenBank/DDBJ databases">
        <authorList>
            <person name="Magalhaes I.L.F."/>
            <person name="Oliveira U."/>
            <person name="Santos F.R."/>
            <person name="Vidigal T.H.D.A."/>
            <person name="Brescovit A.D."/>
            <person name="Santos A.J."/>
        </authorList>
    </citation>
    <scope>NUCLEOTIDE SEQUENCE</scope>
    <source>
        <tissue evidence="1">Shoot tissue taken approximately 20 cm above the soil surface</tissue>
    </source>
</reference>
<evidence type="ECO:0000313" key="1">
    <source>
        <dbReference type="EMBL" id="JAD66683.1"/>
    </source>
</evidence>
<reference evidence="1" key="2">
    <citation type="journal article" date="2015" name="Data Brief">
        <title>Shoot transcriptome of the giant reed, Arundo donax.</title>
        <authorList>
            <person name="Barrero R.A."/>
            <person name="Guerrero F.D."/>
            <person name="Moolhuijzen P."/>
            <person name="Goolsby J.A."/>
            <person name="Tidwell J."/>
            <person name="Bellgard S.E."/>
            <person name="Bellgard M.I."/>
        </authorList>
    </citation>
    <scope>NUCLEOTIDE SEQUENCE</scope>
    <source>
        <tissue evidence="1">Shoot tissue taken approximately 20 cm above the soil surface</tissue>
    </source>
</reference>
<proteinExistence type="predicted"/>
<dbReference type="EMBL" id="GBRH01231212">
    <property type="protein sequence ID" value="JAD66683.1"/>
    <property type="molecule type" value="Transcribed_RNA"/>
</dbReference>
<organism evidence="1">
    <name type="scientific">Arundo donax</name>
    <name type="common">Giant reed</name>
    <name type="synonym">Donax arundinaceus</name>
    <dbReference type="NCBI Taxonomy" id="35708"/>
    <lineage>
        <taxon>Eukaryota</taxon>
        <taxon>Viridiplantae</taxon>
        <taxon>Streptophyta</taxon>
        <taxon>Embryophyta</taxon>
        <taxon>Tracheophyta</taxon>
        <taxon>Spermatophyta</taxon>
        <taxon>Magnoliopsida</taxon>
        <taxon>Liliopsida</taxon>
        <taxon>Poales</taxon>
        <taxon>Poaceae</taxon>
        <taxon>PACMAD clade</taxon>
        <taxon>Arundinoideae</taxon>
        <taxon>Arundineae</taxon>
        <taxon>Arundo</taxon>
    </lineage>
</organism>
<accession>A0A0A9BWV2</accession>
<name>A0A0A9BWV2_ARUDO</name>
<sequence length="28" mass="3307">MFIFLTLFTAFFYDCVKILVSLVDHILP</sequence>
<protein>
    <submittedName>
        <fullName evidence="1">Uncharacterized protein</fullName>
    </submittedName>
</protein>
<dbReference type="AlphaFoldDB" id="A0A0A9BWV2"/>